<organism evidence="2 3">
    <name type="scientific">Orchesella dallaii</name>
    <dbReference type="NCBI Taxonomy" id="48710"/>
    <lineage>
        <taxon>Eukaryota</taxon>
        <taxon>Metazoa</taxon>
        <taxon>Ecdysozoa</taxon>
        <taxon>Arthropoda</taxon>
        <taxon>Hexapoda</taxon>
        <taxon>Collembola</taxon>
        <taxon>Entomobryomorpha</taxon>
        <taxon>Entomobryoidea</taxon>
        <taxon>Orchesellidae</taxon>
        <taxon>Orchesellinae</taxon>
        <taxon>Orchesella</taxon>
    </lineage>
</organism>
<gene>
    <name evidence="2" type="ORF">ODALV1_LOCUS11521</name>
</gene>
<proteinExistence type="predicted"/>
<feature type="compositionally biased region" description="Polar residues" evidence="1">
    <location>
        <begin position="90"/>
        <end position="104"/>
    </location>
</feature>
<sequence length="136" mass="14848">MRHFIIIKKLQSSTRLIVQMQPCFSALSSASSPSYNTVSPAPSPPPEGATPSEATASSRGGFGIPVAALLQSISKTPQTKEETPEVEDNNLATRSGSEEAQSVDMNEEVEQDSMEQPVKIVTFIFDTDEKLKKWYI</sequence>
<dbReference type="Proteomes" id="UP001642540">
    <property type="component" value="Unassembled WGS sequence"/>
</dbReference>
<protein>
    <submittedName>
        <fullName evidence="2">Uncharacterized protein</fullName>
    </submittedName>
</protein>
<keyword evidence="3" id="KW-1185">Reference proteome</keyword>
<reference evidence="2 3" key="1">
    <citation type="submission" date="2024-08" db="EMBL/GenBank/DDBJ databases">
        <authorList>
            <person name="Cucini C."/>
            <person name="Frati F."/>
        </authorList>
    </citation>
    <scope>NUCLEOTIDE SEQUENCE [LARGE SCALE GENOMIC DNA]</scope>
</reference>
<feature type="region of interest" description="Disordered" evidence="1">
    <location>
        <begin position="29"/>
        <end position="60"/>
    </location>
</feature>
<evidence type="ECO:0000313" key="2">
    <source>
        <dbReference type="EMBL" id="CAL8103673.1"/>
    </source>
</evidence>
<evidence type="ECO:0000256" key="1">
    <source>
        <dbReference type="SAM" id="MobiDB-lite"/>
    </source>
</evidence>
<dbReference type="EMBL" id="CAXLJM020000035">
    <property type="protein sequence ID" value="CAL8103673.1"/>
    <property type="molecule type" value="Genomic_DNA"/>
</dbReference>
<feature type="region of interest" description="Disordered" evidence="1">
    <location>
        <begin position="73"/>
        <end position="114"/>
    </location>
</feature>
<name>A0ABP1QHT9_9HEXA</name>
<evidence type="ECO:0000313" key="3">
    <source>
        <dbReference type="Proteomes" id="UP001642540"/>
    </source>
</evidence>
<comment type="caution">
    <text evidence="2">The sequence shown here is derived from an EMBL/GenBank/DDBJ whole genome shotgun (WGS) entry which is preliminary data.</text>
</comment>
<accession>A0ABP1QHT9</accession>